<dbReference type="InterPro" id="IPR016164">
    <property type="entry name" value="FAD-linked_Oxase-like_C"/>
</dbReference>
<dbReference type="InterPro" id="IPR006094">
    <property type="entry name" value="Oxid_FAD_bind_N"/>
</dbReference>
<reference evidence="6 7" key="1">
    <citation type="submission" date="2016-03" db="EMBL/GenBank/DDBJ databases">
        <title>Genome sequence of Pontibacter sp. nov., of the family cytophagaceae, isolated from marine sediment of the Yellow Sea, China.</title>
        <authorList>
            <person name="Zhang G."/>
            <person name="Zhang R."/>
        </authorList>
    </citation>
    <scope>NUCLEOTIDE SEQUENCE [LARGE SCALE GENOMIC DNA]</scope>
    <source>
        <strain evidence="6 7">S10-8</strain>
    </source>
</reference>
<dbReference type="InterPro" id="IPR051914">
    <property type="entry name" value="FAD-linked_OxidoTrans_Type4"/>
</dbReference>
<dbReference type="PANTHER" id="PTHR42934">
    <property type="entry name" value="GLYCOLATE OXIDASE SUBUNIT GLCD"/>
    <property type="match status" value="1"/>
</dbReference>
<dbReference type="Pfam" id="PF02913">
    <property type="entry name" value="FAD-oxidase_C"/>
    <property type="match status" value="1"/>
</dbReference>
<evidence type="ECO:0000256" key="1">
    <source>
        <dbReference type="ARBA" id="ARBA00001974"/>
    </source>
</evidence>
<dbReference type="InterPro" id="IPR016169">
    <property type="entry name" value="FAD-bd_PCMH_sub2"/>
</dbReference>
<gene>
    <name evidence="6" type="ORF">A3841_07930</name>
</gene>
<dbReference type="Gene3D" id="1.10.45.10">
    <property type="entry name" value="Vanillyl-alcohol Oxidase, Chain A, domain 4"/>
    <property type="match status" value="1"/>
</dbReference>
<dbReference type="EMBL" id="LVWA01000002">
    <property type="protein sequence ID" value="OKL41931.1"/>
    <property type="molecule type" value="Genomic_DNA"/>
</dbReference>
<dbReference type="InterPro" id="IPR016171">
    <property type="entry name" value="Vanillyl_alc_oxidase_C-sub2"/>
</dbReference>
<dbReference type="OrthoDB" id="9767256at2"/>
<evidence type="ECO:0000256" key="3">
    <source>
        <dbReference type="ARBA" id="ARBA00022827"/>
    </source>
</evidence>
<dbReference type="FunFam" id="1.10.45.10:FF:000001">
    <property type="entry name" value="D-lactate dehydrogenase mitochondrial"/>
    <property type="match status" value="1"/>
</dbReference>
<keyword evidence="4" id="KW-0560">Oxidoreductase</keyword>
<evidence type="ECO:0000256" key="2">
    <source>
        <dbReference type="ARBA" id="ARBA00022630"/>
    </source>
</evidence>
<dbReference type="Pfam" id="PF01565">
    <property type="entry name" value="FAD_binding_4"/>
    <property type="match status" value="1"/>
</dbReference>
<dbReference type="GO" id="GO:0071949">
    <property type="term" value="F:FAD binding"/>
    <property type="evidence" value="ECO:0007669"/>
    <property type="project" value="InterPro"/>
</dbReference>
<evidence type="ECO:0000313" key="7">
    <source>
        <dbReference type="Proteomes" id="UP000186551"/>
    </source>
</evidence>
<sequence>MKFNPITPEAVAAFAEIVGQEHVLLPAAAEAMLRYTHDETEDLRYEPEVVLKPANAAEISRIMQYCNENYIPVTPRGAGTGLSGGALAVHKGVILSTERLNRIISIDERNLQATVEPGVITQVFQEAVIERGLFYPPDPSSRGSCFLGGNLSESSGGPRAVKYGVTKDYVLNMEVVLPTGEVTWTGANVLKNATGYNLTQLMVGSEGTLGIITKIVFKLIPHPPQNLVMLVPFRKEEEACEAVSQIFMAGIVPSAMEFMERDAIEWTSRYLSLDVAMAADEQAHLLIELDGNDMDLLFKDAERVYEVLERFDVGEILVADTEKQKEDLWRLRRSVGHAVKSNSIYKEEDTVVPRAELPVLLRGVKEIGARYNFKSVCYGHAGDGNLHINIVKGDMSDEDWNNRLPEGIKEIFRLCVELGGTISGEHGIGLVQRKYIDIALNEVQLRLMRGIKELFDPRGILNPGKIF</sequence>
<dbReference type="PROSITE" id="PS51387">
    <property type="entry name" value="FAD_PCMH"/>
    <property type="match status" value="1"/>
</dbReference>
<evidence type="ECO:0000256" key="4">
    <source>
        <dbReference type="ARBA" id="ARBA00023002"/>
    </source>
</evidence>
<protein>
    <submittedName>
        <fullName evidence="6">Dehydrogenase</fullName>
    </submittedName>
</protein>
<dbReference type="InterPro" id="IPR004113">
    <property type="entry name" value="FAD-bd_oxidored_4_C"/>
</dbReference>
<organism evidence="6 7">
    <name type="scientific">Pontibacter flavimaris</name>
    <dbReference type="NCBI Taxonomy" id="1797110"/>
    <lineage>
        <taxon>Bacteria</taxon>
        <taxon>Pseudomonadati</taxon>
        <taxon>Bacteroidota</taxon>
        <taxon>Cytophagia</taxon>
        <taxon>Cytophagales</taxon>
        <taxon>Hymenobacteraceae</taxon>
        <taxon>Pontibacter</taxon>
    </lineage>
</organism>
<dbReference type="AlphaFoldDB" id="A0A1Q5PI91"/>
<dbReference type="Gene3D" id="3.30.465.10">
    <property type="match status" value="1"/>
</dbReference>
<evidence type="ECO:0000313" key="6">
    <source>
        <dbReference type="EMBL" id="OKL41931.1"/>
    </source>
</evidence>
<accession>A0A1Q5PI91</accession>
<name>A0A1Q5PI91_9BACT</name>
<comment type="cofactor">
    <cofactor evidence="1">
        <name>FAD</name>
        <dbReference type="ChEBI" id="CHEBI:57692"/>
    </cofactor>
</comment>
<dbReference type="InterPro" id="IPR016166">
    <property type="entry name" value="FAD-bd_PCMH"/>
</dbReference>
<dbReference type="GO" id="GO:0016491">
    <property type="term" value="F:oxidoreductase activity"/>
    <property type="evidence" value="ECO:0007669"/>
    <property type="project" value="UniProtKB-KW"/>
</dbReference>
<keyword evidence="3" id="KW-0274">FAD</keyword>
<dbReference type="Proteomes" id="UP000186551">
    <property type="component" value="Unassembled WGS sequence"/>
</dbReference>
<keyword evidence="7" id="KW-1185">Reference proteome</keyword>
<dbReference type="SUPFAM" id="SSF56176">
    <property type="entry name" value="FAD-binding/transporter-associated domain-like"/>
    <property type="match status" value="1"/>
</dbReference>
<dbReference type="STRING" id="1797110.A3841_07930"/>
<keyword evidence="2" id="KW-0285">Flavoprotein</keyword>
<dbReference type="RefSeq" id="WP_073850376.1">
    <property type="nucleotide sequence ID" value="NZ_LVWA01000002.1"/>
</dbReference>
<dbReference type="Gene3D" id="3.30.70.2740">
    <property type="match status" value="1"/>
</dbReference>
<dbReference type="InterPro" id="IPR036318">
    <property type="entry name" value="FAD-bd_PCMH-like_sf"/>
</dbReference>
<proteinExistence type="predicted"/>
<dbReference type="InterPro" id="IPR016167">
    <property type="entry name" value="FAD-bd_PCMH_sub1"/>
</dbReference>
<feature type="domain" description="FAD-binding PCMH-type" evidence="5">
    <location>
        <begin position="43"/>
        <end position="222"/>
    </location>
</feature>
<dbReference type="PANTHER" id="PTHR42934:SF2">
    <property type="entry name" value="GLYCOLATE OXIDASE SUBUNIT GLCD"/>
    <property type="match status" value="1"/>
</dbReference>
<comment type="caution">
    <text evidence="6">The sequence shown here is derived from an EMBL/GenBank/DDBJ whole genome shotgun (WGS) entry which is preliminary data.</text>
</comment>
<dbReference type="Gene3D" id="3.30.43.10">
    <property type="entry name" value="Uridine Diphospho-n-acetylenolpyruvylglucosamine Reductase, domain 2"/>
    <property type="match status" value="1"/>
</dbReference>
<dbReference type="SUPFAM" id="SSF55103">
    <property type="entry name" value="FAD-linked oxidases, C-terminal domain"/>
    <property type="match status" value="1"/>
</dbReference>
<dbReference type="Gene3D" id="3.30.70.2190">
    <property type="match status" value="1"/>
</dbReference>
<evidence type="ECO:0000259" key="5">
    <source>
        <dbReference type="PROSITE" id="PS51387"/>
    </source>
</evidence>